<dbReference type="CDD" id="cd03801">
    <property type="entry name" value="GT4_PimA-like"/>
    <property type="match status" value="1"/>
</dbReference>
<dbReference type="Proteomes" id="UP000603912">
    <property type="component" value="Unassembled WGS sequence"/>
</dbReference>
<reference evidence="3" key="2">
    <citation type="submission" date="2020-09" db="EMBL/GenBank/DDBJ databases">
        <authorList>
            <person name="Sun Q."/>
            <person name="Zhou Y."/>
        </authorList>
    </citation>
    <scope>NUCLEOTIDE SEQUENCE</scope>
    <source>
        <strain evidence="3">CGMCC 1.12214</strain>
    </source>
</reference>
<keyword evidence="4" id="KW-1185">Reference proteome</keyword>
<evidence type="ECO:0000259" key="2">
    <source>
        <dbReference type="Pfam" id="PF13439"/>
    </source>
</evidence>
<name>A0A917I3N3_9HYPH</name>
<dbReference type="AlphaFoldDB" id="A0A917I3N3"/>
<dbReference type="GO" id="GO:0016757">
    <property type="term" value="F:glycosyltransferase activity"/>
    <property type="evidence" value="ECO:0007669"/>
    <property type="project" value="TreeGrafter"/>
</dbReference>
<dbReference type="InterPro" id="IPR028098">
    <property type="entry name" value="Glyco_trans_4-like_N"/>
</dbReference>
<reference evidence="3" key="1">
    <citation type="journal article" date="2014" name="Int. J. Syst. Evol. Microbiol.">
        <title>Complete genome sequence of Corynebacterium casei LMG S-19264T (=DSM 44701T), isolated from a smear-ripened cheese.</title>
        <authorList>
            <consortium name="US DOE Joint Genome Institute (JGI-PGF)"/>
            <person name="Walter F."/>
            <person name="Albersmeier A."/>
            <person name="Kalinowski J."/>
            <person name="Ruckert C."/>
        </authorList>
    </citation>
    <scope>NUCLEOTIDE SEQUENCE</scope>
    <source>
        <strain evidence="3">CGMCC 1.12214</strain>
    </source>
</reference>
<organism evidence="3 4">
    <name type="scientific">Alsobacter metallidurans</name>
    <dbReference type="NCBI Taxonomy" id="340221"/>
    <lineage>
        <taxon>Bacteria</taxon>
        <taxon>Pseudomonadati</taxon>
        <taxon>Pseudomonadota</taxon>
        <taxon>Alphaproteobacteria</taxon>
        <taxon>Hyphomicrobiales</taxon>
        <taxon>Alsobacteraceae</taxon>
        <taxon>Alsobacter</taxon>
    </lineage>
</organism>
<evidence type="ECO:0000313" key="4">
    <source>
        <dbReference type="Proteomes" id="UP000603912"/>
    </source>
</evidence>
<protein>
    <recommendedName>
        <fullName evidence="2">Glycosyltransferase subfamily 4-like N-terminal domain-containing protein</fullName>
    </recommendedName>
</protein>
<sequence>MYQAVRAQRDRTGARRGSPAGVQPPDRMLRVCLLTDSADPSGVGEHMLALAERLGRHCRVSVASRETPGGDAILSRAAAMGCRVLALRWRDEPQAMPELVRFLRAERIEVFHCHAGIGWEGLPAPFAAREAGVPVVLRTEHLPYLLTDPIQQARHAEMLPQIDRLICVSQSSSESFGHAGVPVRLLHVIPNGVAPPRPRRSREDTRQRLDLDPESPVLLTVGRFTPQKGHAALLAAAPAILSERPDARFLWVGAGPLVDDLRGEIDRRGLSDAILLLGRRDDVPDLMAGADLLVSPSLFEGHPLVVLEAMAAGLPIVATDVPGTRDAVDRATALLVPPDDPPGLARAALAALGDRRGAETRARAARDHWAERFDADRMAEDHLALYWATLAAQRPPASALPTQAVTQE</sequence>
<dbReference type="SUPFAM" id="SSF53756">
    <property type="entry name" value="UDP-Glycosyltransferase/glycogen phosphorylase"/>
    <property type="match status" value="1"/>
</dbReference>
<evidence type="ECO:0000313" key="3">
    <source>
        <dbReference type="EMBL" id="GGH10925.1"/>
    </source>
</evidence>
<feature type="domain" description="Glycosyltransferase subfamily 4-like N-terminal" evidence="2">
    <location>
        <begin position="41"/>
        <end position="194"/>
    </location>
</feature>
<comment type="caution">
    <text evidence="3">The sequence shown here is derived from an EMBL/GenBank/DDBJ whole genome shotgun (WGS) entry which is preliminary data.</text>
</comment>
<dbReference type="Pfam" id="PF13439">
    <property type="entry name" value="Glyco_transf_4"/>
    <property type="match status" value="1"/>
</dbReference>
<evidence type="ECO:0000256" key="1">
    <source>
        <dbReference type="SAM" id="MobiDB-lite"/>
    </source>
</evidence>
<dbReference type="Pfam" id="PF13692">
    <property type="entry name" value="Glyco_trans_1_4"/>
    <property type="match status" value="1"/>
</dbReference>
<dbReference type="PANTHER" id="PTHR12526:SF636">
    <property type="entry name" value="BLL3647 PROTEIN"/>
    <property type="match status" value="1"/>
</dbReference>
<gene>
    <name evidence="3" type="ORF">GCM10007036_07730</name>
</gene>
<dbReference type="EMBL" id="BMES01000001">
    <property type="protein sequence ID" value="GGH10925.1"/>
    <property type="molecule type" value="Genomic_DNA"/>
</dbReference>
<dbReference type="Gene3D" id="3.40.50.2000">
    <property type="entry name" value="Glycogen Phosphorylase B"/>
    <property type="match status" value="2"/>
</dbReference>
<accession>A0A917I3N3</accession>
<feature type="region of interest" description="Disordered" evidence="1">
    <location>
        <begin position="1"/>
        <end position="23"/>
    </location>
</feature>
<dbReference type="PANTHER" id="PTHR12526">
    <property type="entry name" value="GLYCOSYLTRANSFERASE"/>
    <property type="match status" value="1"/>
</dbReference>
<proteinExistence type="predicted"/>